<gene>
    <name evidence="2" type="ORF">Tel_11500</name>
</gene>
<dbReference type="KEGG" id="tee:Tel_11500"/>
<evidence type="ECO:0000313" key="2">
    <source>
        <dbReference type="EMBL" id="ALP53711.1"/>
    </source>
</evidence>
<organism evidence="2 3">
    <name type="scientific">Candidatus Tenderia electrophaga</name>
    <dbReference type="NCBI Taxonomy" id="1748243"/>
    <lineage>
        <taxon>Bacteria</taxon>
        <taxon>Pseudomonadati</taxon>
        <taxon>Pseudomonadota</taxon>
        <taxon>Gammaproteobacteria</taxon>
        <taxon>Candidatus Tenderiales</taxon>
        <taxon>Candidatus Tenderiaceae</taxon>
        <taxon>Candidatus Tenderia</taxon>
    </lineage>
</organism>
<keyword evidence="1" id="KW-0732">Signal</keyword>
<feature type="signal peptide" evidence="1">
    <location>
        <begin position="1"/>
        <end position="24"/>
    </location>
</feature>
<dbReference type="EMBL" id="CP013099">
    <property type="protein sequence ID" value="ALP53711.1"/>
    <property type="molecule type" value="Genomic_DNA"/>
</dbReference>
<dbReference type="Proteomes" id="UP000055136">
    <property type="component" value="Chromosome"/>
</dbReference>
<evidence type="ECO:0000313" key="3">
    <source>
        <dbReference type="Proteomes" id="UP000055136"/>
    </source>
</evidence>
<keyword evidence="3" id="KW-1185">Reference proteome</keyword>
<feature type="chain" id="PRO_5006604969" description="Conjugal transfer protein TraF" evidence="1">
    <location>
        <begin position="25"/>
        <end position="270"/>
    </location>
</feature>
<dbReference type="InterPro" id="IPR039555">
    <property type="entry name" value="TraF/TrbB"/>
</dbReference>
<protein>
    <recommendedName>
        <fullName evidence="4">Conjugal transfer protein TraF</fullName>
    </recommendedName>
</protein>
<dbReference type="InterPro" id="IPR036249">
    <property type="entry name" value="Thioredoxin-like_sf"/>
</dbReference>
<dbReference type="Pfam" id="PF13728">
    <property type="entry name" value="TraF"/>
    <property type="match status" value="1"/>
</dbReference>
<name>A0A0S2TEY1_9GAMM</name>
<reference evidence="2" key="1">
    <citation type="submission" date="2015-10" db="EMBL/GenBank/DDBJ databases">
        <title>Description of Candidatus Tenderia electrophaga gen. nov, sp. nov., an Uncultivated Electroautotroph from a Biocathode Enrichment.</title>
        <authorList>
            <person name="Eddie B.J."/>
            <person name="Malanoski A.P."/>
            <person name="Wang Z."/>
            <person name="Hall R.J."/>
            <person name="Oh S.D."/>
            <person name="Heiner C."/>
            <person name="Lin B."/>
            <person name="Strycharz-Glaven S.M."/>
        </authorList>
    </citation>
    <scope>NUCLEOTIDE SEQUENCE [LARGE SCALE GENOMIC DNA]</scope>
    <source>
        <strain evidence="2">NRL1</strain>
    </source>
</reference>
<dbReference type="SUPFAM" id="SSF52833">
    <property type="entry name" value="Thioredoxin-like"/>
    <property type="match status" value="1"/>
</dbReference>
<dbReference type="STRING" id="1748243.Tel_11500"/>
<dbReference type="InterPro" id="IPR014111">
    <property type="entry name" value="T4SS_TraF-like"/>
</dbReference>
<dbReference type="NCBIfam" id="TIGR02740">
    <property type="entry name" value="TraF-like"/>
    <property type="match status" value="1"/>
</dbReference>
<dbReference type="Gene3D" id="3.40.30.10">
    <property type="entry name" value="Glutaredoxin"/>
    <property type="match status" value="1"/>
</dbReference>
<dbReference type="AlphaFoldDB" id="A0A0S2TEY1"/>
<evidence type="ECO:0000256" key="1">
    <source>
        <dbReference type="SAM" id="SignalP"/>
    </source>
</evidence>
<evidence type="ECO:0008006" key="4">
    <source>
        <dbReference type="Google" id="ProtNLM"/>
    </source>
</evidence>
<sequence>MMQRLSVPLLILFLLTTVPAWTSAAPSEQWFGRHAEGWFWYVVPPIEEETDETEDTPPNAILAPALSDPKADSKAELKAFQEKLENAQALAIMQPSDENVAAYLQLQKQAMANSQRFAEVWQQVVWVTPELDHTLVRPTSPKAVNTYYDTRNELQKVRLETIARTHGLFYFFRESCPYCQRFSPVLKSFAARHGFHVTAISLDGGPSPGFPNPRFDNGTARRLGVNTVPAVYLIEPRSRSVQPVSFGLIGPSELEERVITLIDKNPGDTP</sequence>
<dbReference type="CDD" id="cd02947">
    <property type="entry name" value="TRX_family"/>
    <property type="match status" value="1"/>
</dbReference>
<accession>A0A0S2TEY1</accession>
<proteinExistence type="predicted"/>